<dbReference type="PROSITE" id="PS50042">
    <property type="entry name" value="CNMP_BINDING_3"/>
    <property type="match status" value="1"/>
</dbReference>
<feature type="domain" description="HTH crp-type" evidence="5">
    <location>
        <begin position="158"/>
        <end position="224"/>
    </location>
</feature>
<evidence type="ECO:0000256" key="1">
    <source>
        <dbReference type="ARBA" id="ARBA00023015"/>
    </source>
</evidence>
<accession>A0A644SLU8</accession>
<evidence type="ECO:0000256" key="2">
    <source>
        <dbReference type="ARBA" id="ARBA00023125"/>
    </source>
</evidence>
<dbReference type="SUPFAM" id="SSF46785">
    <property type="entry name" value="Winged helix' DNA-binding domain"/>
    <property type="match status" value="1"/>
</dbReference>
<organism evidence="6">
    <name type="scientific">bioreactor metagenome</name>
    <dbReference type="NCBI Taxonomy" id="1076179"/>
    <lineage>
        <taxon>unclassified sequences</taxon>
        <taxon>metagenomes</taxon>
        <taxon>ecological metagenomes</taxon>
    </lineage>
</organism>
<dbReference type="Pfam" id="PF13545">
    <property type="entry name" value="HTH_Crp_2"/>
    <property type="match status" value="1"/>
</dbReference>
<dbReference type="GO" id="GO:0005829">
    <property type="term" value="C:cytosol"/>
    <property type="evidence" value="ECO:0007669"/>
    <property type="project" value="TreeGrafter"/>
</dbReference>
<evidence type="ECO:0000256" key="3">
    <source>
        <dbReference type="ARBA" id="ARBA00023163"/>
    </source>
</evidence>
<dbReference type="InterPro" id="IPR050397">
    <property type="entry name" value="Env_Response_Regulators"/>
</dbReference>
<comment type="caution">
    <text evidence="6">The sequence shown here is derived from an EMBL/GenBank/DDBJ whole genome shotgun (WGS) entry which is preliminary data.</text>
</comment>
<sequence length="224" mass="26304">MVFLKFFSKGHLYFVNCRKLKWFEMSFIIDQEFSFNTNAELKKYKKDDLIHSEGSHSHSFYYLVKGELSVFHFTEEGKEFLQHKVFDQSFFGEPAVLLGRPFPGNVVVTSECAEIYKINKDNFLNYLKQKPDLLIEFTKSIAEKSISKSNSIKNIVFLNPENRIFGQLCDYKKQKSCGEEKILIDITRKELSNMTGLRTETIIRTVKKMERDGKLEIRNGKIYF</sequence>
<dbReference type="GO" id="GO:0003700">
    <property type="term" value="F:DNA-binding transcription factor activity"/>
    <property type="evidence" value="ECO:0007669"/>
    <property type="project" value="TreeGrafter"/>
</dbReference>
<dbReference type="PANTHER" id="PTHR24567">
    <property type="entry name" value="CRP FAMILY TRANSCRIPTIONAL REGULATORY PROTEIN"/>
    <property type="match status" value="1"/>
</dbReference>
<dbReference type="PANTHER" id="PTHR24567:SF26">
    <property type="entry name" value="REGULATORY PROTEIN YEIL"/>
    <property type="match status" value="1"/>
</dbReference>
<gene>
    <name evidence="6" type="ORF">SDC9_01129</name>
</gene>
<name>A0A644SLU8_9ZZZZ</name>
<dbReference type="SUPFAM" id="SSF51206">
    <property type="entry name" value="cAMP-binding domain-like"/>
    <property type="match status" value="1"/>
</dbReference>
<evidence type="ECO:0000259" key="4">
    <source>
        <dbReference type="PROSITE" id="PS50042"/>
    </source>
</evidence>
<dbReference type="InterPro" id="IPR012318">
    <property type="entry name" value="HTH_CRP"/>
</dbReference>
<dbReference type="Pfam" id="PF00027">
    <property type="entry name" value="cNMP_binding"/>
    <property type="match status" value="1"/>
</dbReference>
<reference evidence="6" key="1">
    <citation type="submission" date="2019-08" db="EMBL/GenBank/DDBJ databases">
        <authorList>
            <person name="Kucharzyk K."/>
            <person name="Murdoch R.W."/>
            <person name="Higgins S."/>
            <person name="Loffler F."/>
        </authorList>
    </citation>
    <scope>NUCLEOTIDE SEQUENCE</scope>
</reference>
<dbReference type="InterPro" id="IPR000595">
    <property type="entry name" value="cNMP-bd_dom"/>
</dbReference>
<keyword evidence="2" id="KW-0238">DNA-binding</keyword>
<evidence type="ECO:0000259" key="5">
    <source>
        <dbReference type="PROSITE" id="PS51063"/>
    </source>
</evidence>
<dbReference type="EMBL" id="VSSQ01000002">
    <property type="protein sequence ID" value="MPL55650.1"/>
    <property type="molecule type" value="Genomic_DNA"/>
</dbReference>
<dbReference type="Gene3D" id="2.60.120.10">
    <property type="entry name" value="Jelly Rolls"/>
    <property type="match status" value="1"/>
</dbReference>
<feature type="domain" description="Cyclic nucleotide-binding" evidence="4">
    <location>
        <begin position="40"/>
        <end position="144"/>
    </location>
</feature>
<proteinExistence type="predicted"/>
<dbReference type="AlphaFoldDB" id="A0A644SLU8"/>
<dbReference type="InterPro" id="IPR018490">
    <property type="entry name" value="cNMP-bd_dom_sf"/>
</dbReference>
<dbReference type="SMART" id="SM00100">
    <property type="entry name" value="cNMP"/>
    <property type="match status" value="1"/>
</dbReference>
<dbReference type="GO" id="GO:0003677">
    <property type="term" value="F:DNA binding"/>
    <property type="evidence" value="ECO:0007669"/>
    <property type="project" value="UniProtKB-KW"/>
</dbReference>
<dbReference type="CDD" id="cd00038">
    <property type="entry name" value="CAP_ED"/>
    <property type="match status" value="1"/>
</dbReference>
<keyword evidence="1" id="KW-0805">Transcription regulation</keyword>
<dbReference type="InterPro" id="IPR036390">
    <property type="entry name" value="WH_DNA-bd_sf"/>
</dbReference>
<dbReference type="InterPro" id="IPR014710">
    <property type="entry name" value="RmlC-like_jellyroll"/>
</dbReference>
<protein>
    <submittedName>
        <fullName evidence="6">Uncharacterized protein</fullName>
    </submittedName>
</protein>
<evidence type="ECO:0000313" key="6">
    <source>
        <dbReference type="EMBL" id="MPL55650.1"/>
    </source>
</evidence>
<keyword evidence="3" id="KW-0804">Transcription</keyword>
<dbReference type="PROSITE" id="PS51063">
    <property type="entry name" value="HTH_CRP_2"/>
    <property type="match status" value="1"/>
</dbReference>